<evidence type="ECO:0000259" key="3">
    <source>
        <dbReference type="Pfam" id="PF13359"/>
    </source>
</evidence>
<evidence type="ECO:0000313" key="5">
    <source>
        <dbReference type="Proteomes" id="UP000037035"/>
    </source>
</evidence>
<reference evidence="4 5" key="1">
    <citation type="submission" date="2015-08" db="EMBL/GenBank/DDBJ databases">
        <title>Next Generation Sequencing and Analysis of the Genome of Puccinia sorghi L Schw, the Causal Agent of Maize Common Rust.</title>
        <authorList>
            <person name="Rochi L."/>
            <person name="Burguener G."/>
            <person name="Darino M."/>
            <person name="Turjanski A."/>
            <person name="Kreff E."/>
            <person name="Dieguez M.J."/>
            <person name="Sacco F."/>
        </authorList>
    </citation>
    <scope>NUCLEOTIDE SEQUENCE [LARGE SCALE GENOMIC DNA]</scope>
    <source>
        <strain evidence="4 5">RO10H11247</strain>
    </source>
</reference>
<dbReference type="AlphaFoldDB" id="A0A0L6V4E9"/>
<feature type="non-terminal residue" evidence="4">
    <location>
        <position position="1"/>
    </location>
</feature>
<organism evidence="4 5">
    <name type="scientific">Puccinia sorghi</name>
    <dbReference type="NCBI Taxonomy" id="27349"/>
    <lineage>
        <taxon>Eukaryota</taxon>
        <taxon>Fungi</taxon>
        <taxon>Dikarya</taxon>
        <taxon>Basidiomycota</taxon>
        <taxon>Pucciniomycotina</taxon>
        <taxon>Pucciniomycetes</taxon>
        <taxon>Pucciniales</taxon>
        <taxon>Pucciniaceae</taxon>
        <taxon>Puccinia</taxon>
    </lineage>
</organism>
<sequence>LQQLLTNFHIPLSTDTQFDSPFYTGSCHNSYVFSNMQIAQHPEKSFDQNQFLLEDSAYTSDRFTLPAYKGKELLDHKNVDFN</sequence>
<dbReference type="GO" id="GO:0046872">
    <property type="term" value="F:metal ion binding"/>
    <property type="evidence" value="ECO:0007669"/>
    <property type="project" value="UniProtKB-KW"/>
</dbReference>
<dbReference type="InterPro" id="IPR027806">
    <property type="entry name" value="HARBI1_dom"/>
</dbReference>
<evidence type="ECO:0000256" key="1">
    <source>
        <dbReference type="ARBA" id="ARBA00001968"/>
    </source>
</evidence>
<dbReference type="EMBL" id="LAVV01007535">
    <property type="protein sequence ID" value="KNZ55619.1"/>
    <property type="molecule type" value="Genomic_DNA"/>
</dbReference>
<dbReference type="Pfam" id="PF13359">
    <property type="entry name" value="DDE_Tnp_4"/>
    <property type="match status" value="1"/>
</dbReference>
<dbReference type="Proteomes" id="UP000037035">
    <property type="component" value="Unassembled WGS sequence"/>
</dbReference>
<evidence type="ECO:0000256" key="2">
    <source>
        <dbReference type="ARBA" id="ARBA00022723"/>
    </source>
</evidence>
<keyword evidence="2" id="KW-0479">Metal-binding</keyword>
<keyword evidence="5" id="KW-1185">Reference proteome</keyword>
<accession>A0A0L6V4E9</accession>
<gene>
    <name evidence="4" type="ORF">VP01_262g1</name>
</gene>
<feature type="domain" description="DDE Tnp4" evidence="3">
    <location>
        <begin position="22"/>
        <end position="82"/>
    </location>
</feature>
<name>A0A0L6V4E9_9BASI</name>
<dbReference type="OrthoDB" id="2430314at2759"/>
<dbReference type="VEuPathDB" id="FungiDB:VP01_262g1"/>
<protein>
    <recommendedName>
        <fullName evidence="3">DDE Tnp4 domain-containing protein</fullName>
    </recommendedName>
</protein>
<proteinExistence type="predicted"/>
<evidence type="ECO:0000313" key="4">
    <source>
        <dbReference type="EMBL" id="KNZ55619.1"/>
    </source>
</evidence>
<comment type="caution">
    <text evidence="4">The sequence shown here is derived from an EMBL/GenBank/DDBJ whole genome shotgun (WGS) entry which is preliminary data.</text>
</comment>
<comment type="cofactor">
    <cofactor evidence="1">
        <name>a divalent metal cation</name>
        <dbReference type="ChEBI" id="CHEBI:60240"/>
    </cofactor>
</comment>